<sequence length="91" mass="10463">MSDRRAVPSHSTVKYYKICTFPRSASGANWTPRHSKRRLMPGMGVWNRLSSKRADTAITQYEVRSTEEKKATTLRGWMLLGLAVDSKRYVE</sequence>
<dbReference type="AlphaFoldDB" id="W6PYI7"/>
<evidence type="ECO:0000313" key="1">
    <source>
        <dbReference type="EMBL" id="CDM27029.1"/>
    </source>
</evidence>
<keyword evidence="2" id="KW-1185">Reference proteome</keyword>
<evidence type="ECO:0000313" key="2">
    <source>
        <dbReference type="Proteomes" id="UP000030686"/>
    </source>
</evidence>
<dbReference type="EMBL" id="HG792015">
    <property type="protein sequence ID" value="CDM27029.1"/>
    <property type="molecule type" value="Genomic_DNA"/>
</dbReference>
<reference evidence="1" key="1">
    <citation type="journal article" date="2014" name="Nat. Commun.">
        <title>Multiple recent horizontal transfers of a large genomic region in cheese making fungi.</title>
        <authorList>
            <person name="Cheeseman K."/>
            <person name="Ropars J."/>
            <person name="Renault P."/>
            <person name="Dupont J."/>
            <person name="Gouzy J."/>
            <person name="Branca A."/>
            <person name="Abraham A.L."/>
            <person name="Ceppi M."/>
            <person name="Conseiller E."/>
            <person name="Debuchy R."/>
            <person name="Malagnac F."/>
            <person name="Goarin A."/>
            <person name="Silar P."/>
            <person name="Lacoste S."/>
            <person name="Sallet E."/>
            <person name="Bensimon A."/>
            <person name="Giraud T."/>
            <person name="Brygoo Y."/>
        </authorList>
    </citation>
    <scope>NUCLEOTIDE SEQUENCE [LARGE SCALE GENOMIC DNA]</scope>
    <source>
        <strain evidence="1">FM164</strain>
    </source>
</reference>
<accession>W6PYI7</accession>
<protein>
    <submittedName>
        <fullName evidence="1">Genomic scaffold, ProqFM164S01</fullName>
    </submittedName>
</protein>
<dbReference type="Proteomes" id="UP000030686">
    <property type="component" value="Unassembled WGS sequence"/>
</dbReference>
<gene>
    <name evidence="1" type="ORF">PROQFM164_S01g000838</name>
</gene>
<organism evidence="1 2">
    <name type="scientific">Penicillium roqueforti (strain FM164)</name>
    <dbReference type="NCBI Taxonomy" id="1365484"/>
    <lineage>
        <taxon>Eukaryota</taxon>
        <taxon>Fungi</taxon>
        <taxon>Dikarya</taxon>
        <taxon>Ascomycota</taxon>
        <taxon>Pezizomycotina</taxon>
        <taxon>Eurotiomycetes</taxon>
        <taxon>Eurotiomycetidae</taxon>
        <taxon>Eurotiales</taxon>
        <taxon>Aspergillaceae</taxon>
        <taxon>Penicillium</taxon>
    </lineage>
</organism>
<proteinExistence type="predicted"/>
<name>W6PYI7_PENRF</name>